<dbReference type="AlphaFoldDB" id="B0TCE8"/>
<protein>
    <submittedName>
        <fullName evidence="1">Uncharacterized protein</fullName>
    </submittedName>
</protein>
<organism evidence="1 2">
    <name type="scientific">Heliobacterium modesticaldum (strain ATCC 51547 / Ice1)</name>
    <dbReference type="NCBI Taxonomy" id="498761"/>
    <lineage>
        <taxon>Bacteria</taxon>
        <taxon>Bacillati</taxon>
        <taxon>Bacillota</taxon>
        <taxon>Clostridia</taxon>
        <taxon>Eubacteriales</taxon>
        <taxon>Heliobacteriaceae</taxon>
        <taxon>Heliomicrobium</taxon>
    </lineage>
</organism>
<evidence type="ECO:0000313" key="1">
    <source>
        <dbReference type="EMBL" id="ABZ85336.1"/>
    </source>
</evidence>
<evidence type="ECO:0000313" key="2">
    <source>
        <dbReference type="Proteomes" id="UP000008550"/>
    </source>
</evidence>
<name>B0TCE8_HELMI</name>
<proteinExistence type="predicted"/>
<keyword evidence="2" id="KW-1185">Reference proteome</keyword>
<dbReference type="HOGENOM" id="CLU_3271022_0_0_9"/>
<accession>B0TCE8</accession>
<dbReference type="Proteomes" id="UP000008550">
    <property type="component" value="Chromosome"/>
</dbReference>
<dbReference type="EMBL" id="CP000930">
    <property type="protein sequence ID" value="ABZ85336.1"/>
    <property type="molecule type" value="Genomic_DNA"/>
</dbReference>
<reference evidence="1 2" key="1">
    <citation type="journal article" date="2008" name="J. Bacteriol.">
        <title>The genome of Heliobacterium modesticaldum, a phototrophic representative of the Firmicutes containing the simplest photosynthetic apparatus.</title>
        <authorList>
            <person name="Sattley W.M."/>
            <person name="Madigan M.T."/>
            <person name="Swingley W.D."/>
            <person name="Cheung P.C."/>
            <person name="Clocksin K.M."/>
            <person name="Conrad A.L."/>
            <person name="Dejesa L.C."/>
            <person name="Honchak B.M."/>
            <person name="Jung D.O."/>
            <person name="Karbach L.E."/>
            <person name="Kurdoglu A."/>
            <person name="Lahiri S."/>
            <person name="Mastrian S.D."/>
            <person name="Page L.E."/>
            <person name="Taylor H.L."/>
            <person name="Wang Z.T."/>
            <person name="Raymond J."/>
            <person name="Chen M."/>
            <person name="Blankenship R.E."/>
            <person name="Touchman J.W."/>
        </authorList>
    </citation>
    <scope>NUCLEOTIDE SEQUENCE [LARGE SCALE GENOMIC DNA]</scope>
    <source>
        <strain evidence="2">ATCC 51547 / Ice1</strain>
    </source>
</reference>
<sequence length="41" mass="4680">MQLLFTGDSQRSLSEEITVTGDFFSVYMPESIHPMIRFTAP</sequence>
<gene>
    <name evidence="1" type="ORF">HM1_2807</name>
</gene>
<dbReference type="KEGG" id="hmo:HM1_2807"/>